<feature type="compositionally biased region" description="Acidic residues" evidence="1">
    <location>
        <begin position="516"/>
        <end position="528"/>
    </location>
</feature>
<dbReference type="PROSITE" id="PS51221">
    <property type="entry name" value="TTL"/>
    <property type="match status" value="1"/>
</dbReference>
<dbReference type="FunCoup" id="C4Y1P2">
    <property type="interactions" value="28"/>
</dbReference>
<feature type="compositionally biased region" description="Basic and acidic residues" evidence="1">
    <location>
        <begin position="329"/>
        <end position="339"/>
    </location>
</feature>
<dbReference type="InterPro" id="IPR004344">
    <property type="entry name" value="TTL/TTLL_fam"/>
</dbReference>
<evidence type="ECO:0000313" key="4">
    <source>
        <dbReference type="Proteomes" id="UP000007703"/>
    </source>
</evidence>
<sequence>MHVLLTNDDGPPSDATCPFMKPFVDEIRRSTNWKVSVVVPNQQRSWIGKAHFAGKKVAANYIYTRDSGSDPSNSYEGPFPERKEYGPEYQEWVLLDSTPAACADIGLHHVRSHSEPVDLVVSGPNFGKNSGRLYILASGTVGAAMEAVTHGTKAVALSYEFRSASHDPETVREACRVSVRLVARLYREFQKQPDVDLFSVNVPLVPSLSLAKTPVKYAPVLCNAWESMYSEENGRYAWTPDFEQVWRDGLADKRHSDSRVLADDGISVTPLRAEFVSGPIGEKKIENLEAESLDVDTEEMETQTSSEAKTGASEASEASEAPESVSELSAERARTEAEGQKQVQTESNIFLITVDPSSYVFLPLVVAFARRGFSVETSFSVLQNIPSNPHLRIFHYGEYEQIDLDLVQSHPTQYFVPSFIYRKALIRKHYLANTVRHYAAKNPDSALAAAFPQSYSLEVDYAEFLDDALDEAYELRQEIEEGGKTWILKPSMSDKGQGIRLFETVDQLQAIFDSFEEAESDDEDDQDADNGKDSDDNGVIISQLRHFVVQEYQREPLLLEEYSRRKFHLRVYIVCQGNLKVYVYENILALFADASYVAPDSNDEIMDLAGHLTNTCLQEGKDPLVVPFWQLKGLDDKQKESVFAQVKQISGQLFQAAASVDRINFQPMENAIEIFGVDFLVNQDLSVKLLEVNSYPDFKQTGDSLKELISTLFDAVASGPVSELVGAEVSPTDVLHSVFST</sequence>
<accession>C4Y1P2</accession>
<dbReference type="GO" id="GO:0000932">
    <property type="term" value="C:P-body"/>
    <property type="evidence" value="ECO:0007669"/>
    <property type="project" value="EnsemblFungi"/>
</dbReference>
<dbReference type="GeneID" id="8499325"/>
<organism evidence="3 4">
    <name type="scientific">Clavispora lusitaniae (strain ATCC 42720)</name>
    <name type="common">Yeast</name>
    <name type="synonym">Candida lusitaniae</name>
    <dbReference type="NCBI Taxonomy" id="306902"/>
    <lineage>
        <taxon>Eukaryota</taxon>
        <taxon>Fungi</taxon>
        <taxon>Dikarya</taxon>
        <taxon>Ascomycota</taxon>
        <taxon>Saccharomycotina</taxon>
        <taxon>Pichiomycetes</taxon>
        <taxon>Metschnikowiaceae</taxon>
        <taxon>Clavispora</taxon>
    </lineage>
</organism>
<dbReference type="InterPro" id="IPR027746">
    <property type="entry name" value="TTL"/>
</dbReference>
<evidence type="ECO:0000259" key="2">
    <source>
        <dbReference type="Pfam" id="PF01975"/>
    </source>
</evidence>
<dbReference type="SUPFAM" id="SSF56059">
    <property type="entry name" value="Glutathione synthetase ATP-binding domain-like"/>
    <property type="match status" value="1"/>
</dbReference>
<feature type="region of interest" description="Disordered" evidence="1">
    <location>
        <begin position="516"/>
        <end position="537"/>
    </location>
</feature>
<dbReference type="Pfam" id="PF03133">
    <property type="entry name" value="TTL"/>
    <property type="match status" value="1"/>
</dbReference>
<dbReference type="OMA" id="TNTCFQE"/>
<gene>
    <name evidence="3" type="ORF">CLUG_02124</name>
</gene>
<dbReference type="EMBL" id="CH408077">
    <property type="protein sequence ID" value="EEQ38001.1"/>
    <property type="molecule type" value="Genomic_DNA"/>
</dbReference>
<feature type="domain" description="Survival protein SurE-like phosphatase/nucleotidase" evidence="2">
    <location>
        <begin position="3"/>
        <end position="211"/>
    </location>
</feature>
<dbReference type="Gene3D" id="3.40.1210.10">
    <property type="entry name" value="Survival protein SurE-like phosphatase/nucleotidase"/>
    <property type="match status" value="1"/>
</dbReference>
<dbReference type="AlphaFoldDB" id="C4Y1P2"/>
<dbReference type="NCBIfam" id="TIGR00087">
    <property type="entry name" value="surE"/>
    <property type="match status" value="1"/>
</dbReference>
<dbReference type="PANTHER" id="PTHR47551:SF1">
    <property type="entry name" value="TUBULIN--TYROSINE LIGASE PBY1-RELATED"/>
    <property type="match status" value="1"/>
</dbReference>
<dbReference type="InterPro" id="IPR036523">
    <property type="entry name" value="SurE-like_sf"/>
</dbReference>
<reference evidence="3 4" key="1">
    <citation type="journal article" date="2009" name="Nature">
        <title>Evolution of pathogenicity and sexual reproduction in eight Candida genomes.</title>
        <authorList>
            <person name="Butler G."/>
            <person name="Rasmussen M.D."/>
            <person name="Lin M.F."/>
            <person name="Santos M.A."/>
            <person name="Sakthikumar S."/>
            <person name="Munro C.A."/>
            <person name="Rheinbay E."/>
            <person name="Grabherr M."/>
            <person name="Forche A."/>
            <person name="Reedy J.L."/>
            <person name="Agrafioti I."/>
            <person name="Arnaud M.B."/>
            <person name="Bates S."/>
            <person name="Brown A.J."/>
            <person name="Brunke S."/>
            <person name="Costanzo M.C."/>
            <person name="Fitzpatrick D.A."/>
            <person name="de Groot P.W."/>
            <person name="Harris D."/>
            <person name="Hoyer L.L."/>
            <person name="Hube B."/>
            <person name="Klis F.M."/>
            <person name="Kodira C."/>
            <person name="Lennard N."/>
            <person name="Logue M.E."/>
            <person name="Martin R."/>
            <person name="Neiman A.M."/>
            <person name="Nikolaou E."/>
            <person name="Quail M.A."/>
            <person name="Quinn J."/>
            <person name="Santos M.C."/>
            <person name="Schmitzberger F.F."/>
            <person name="Sherlock G."/>
            <person name="Shah P."/>
            <person name="Silverstein K.A."/>
            <person name="Skrzypek M.S."/>
            <person name="Soll D."/>
            <person name="Staggs R."/>
            <person name="Stansfield I."/>
            <person name="Stumpf M.P."/>
            <person name="Sudbery P.E."/>
            <person name="Srikantha T."/>
            <person name="Zeng Q."/>
            <person name="Berman J."/>
            <person name="Berriman M."/>
            <person name="Heitman J."/>
            <person name="Gow N.A."/>
            <person name="Lorenz M.C."/>
            <person name="Birren B.W."/>
            <person name="Kellis M."/>
            <person name="Cuomo C.A."/>
        </authorList>
    </citation>
    <scope>NUCLEOTIDE SEQUENCE [LARGE SCALE GENOMIC DNA]</scope>
    <source>
        <strain evidence="3 4">ATCC 42720</strain>
    </source>
</reference>
<name>C4Y1P2_CLAL4</name>
<dbReference type="InParanoid" id="C4Y1P2"/>
<dbReference type="KEGG" id="clu:CLUG_02124"/>
<evidence type="ECO:0000256" key="1">
    <source>
        <dbReference type="SAM" id="MobiDB-lite"/>
    </source>
</evidence>
<dbReference type="Gene3D" id="3.30.470.20">
    <property type="entry name" value="ATP-grasp fold, B domain"/>
    <property type="match status" value="1"/>
</dbReference>
<dbReference type="InterPro" id="IPR002828">
    <property type="entry name" value="SurE-like_Pase/nucleotidase"/>
</dbReference>
<dbReference type="HOGENOM" id="CLU_007204_0_0_1"/>
<feature type="compositionally biased region" description="Low complexity" evidence="1">
    <location>
        <begin position="305"/>
        <end position="328"/>
    </location>
</feature>
<proteinExistence type="predicted"/>
<feature type="compositionally biased region" description="Acidic residues" evidence="1">
    <location>
        <begin position="291"/>
        <end position="301"/>
    </location>
</feature>
<evidence type="ECO:0000313" key="3">
    <source>
        <dbReference type="EMBL" id="EEQ38001.1"/>
    </source>
</evidence>
<dbReference type="Pfam" id="PF01975">
    <property type="entry name" value="SurE"/>
    <property type="match status" value="1"/>
</dbReference>
<dbReference type="STRING" id="306902.C4Y1P2"/>
<dbReference type="VEuPathDB" id="FungiDB:CLUG_02124"/>
<dbReference type="SUPFAM" id="SSF64167">
    <property type="entry name" value="SurE-like"/>
    <property type="match status" value="1"/>
</dbReference>
<dbReference type="Proteomes" id="UP000007703">
    <property type="component" value="Unassembled WGS sequence"/>
</dbReference>
<dbReference type="GO" id="GO:0016787">
    <property type="term" value="F:hydrolase activity"/>
    <property type="evidence" value="ECO:0007669"/>
    <property type="project" value="InterPro"/>
</dbReference>
<feature type="region of interest" description="Disordered" evidence="1">
    <location>
        <begin position="291"/>
        <end position="340"/>
    </location>
</feature>
<protein>
    <recommendedName>
        <fullName evidence="2">Survival protein SurE-like phosphatase/nucleotidase domain-containing protein</fullName>
    </recommendedName>
</protein>
<dbReference type="OrthoDB" id="202825at2759"/>
<dbReference type="PANTHER" id="PTHR47551">
    <property type="entry name" value="TUBULIN--TYROSINE LIGASE PBY1-RELATED"/>
    <property type="match status" value="1"/>
</dbReference>